<name>A0A8S5MVD7_9CAUD</name>
<feature type="compositionally biased region" description="Low complexity" evidence="1">
    <location>
        <begin position="35"/>
        <end position="58"/>
    </location>
</feature>
<organism evidence="2">
    <name type="scientific">Siphoviridae sp. ctsus30</name>
    <dbReference type="NCBI Taxonomy" id="2826488"/>
    <lineage>
        <taxon>Viruses</taxon>
        <taxon>Duplodnaviria</taxon>
        <taxon>Heunggongvirae</taxon>
        <taxon>Uroviricota</taxon>
        <taxon>Caudoviricetes</taxon>
    </lineage>
</organism>
<accession>A0A8S5MVD7</accession>
<evidence type="ECO:0000313" key="2">
    <source>
        <dbReference type="EMBL" id="DAD86305.1"/>
    </source>
</evidence>
<protein>
    <submittedName>
        <fullName evidence="2">Uncharacterized protein</fullName>
    </submittedName>
</protein>
<evidence type="ECO:0000256" key="1">
    <source>
        <dbReference type="SAM" id="MobiDB-lite"/>
    </source>
</evidence>
<dbReference type="EMBL" id="BK014997">
    <property type="protein sequence ID" value="DAD86305.1"/>
    <property type="molecule type" value="Genomic_DNA"/>
</dbReference>
<sequence length="296" mass="32835">MRGLVGISRTIKTYGSLSGTRTRTSHTPLAPCQFTSTMHATTTTKTTTTTRSGSTFPSLSSTTTKREKKLPVTIRDIYAPPLGFGWENLPTRYVKRQYLDIEDGLVTTPSGAVLGTGTLPNGRLALINDRGTVCAQWWSAKDEMVVVDPFDNRVFVVPSVDDLKCNAREMTSAQIDVKAARPLDLSIMWTDPVAGECGFDRDDLSIGEHHYYTDRLNGTVLLSLIEDADGNYVVSRNSVLCRLLRYVDGDRFAFSDYRKKAIPGLLNDNGGLSDFARKVLLWANNLTDEQREILSR</sequence>
<reference evidence="2" key="1">
    <citation type="journal article" date="2021" name="Proc. Natl. Acad. Sci. U.S.A.">
        <title>A Catalog of Tens of Thousands of Viruses from Human Metagenomes Reveals Hidden Associations with Chronic Diseases.</title>
        <authorList>
            <person name="Tisza M.J."/>
            <person name="Buck C.B."/>
        </authorList>
    </citation>
    <scope>NUCLEOTIDE SEQUENCE</scope>
    <source>
        <strain evidence="2">Ctsus30</strain>
    </source>
</reference>
<proteinExistence type="predicted"/>
<feature type="region of interest" description="Disordered" evidence="1">
    <location>
        <begin position="35"/>
        <end position="67"/>
    </location>
</feature>